<keyword evidence="7 8" id="KW-0472">Membrane</keyword>
<dbReference type="GO" id="GO:0009372">
    <property type="term" value="P:quorum sensing"/>
    <property type="evidence" value="ECO:0007669"/>
    <property type="project" value="UniProtKB-KW"/>
</dbReference>
<dbReference type="SMART" id="SM00793">
    <property type="entry name" value="AgrB"/>
    <property type="match status" value="1"/>
</dbReference>
<evidence type="ECO:0000256" key="4">
    <source>
        <dbReference type="ARBA" id="ARBA00022692"/>
    </source>
</evidence>
<proteinExistence type="predicted"/>
<keyword evidence="2" id="KW-0673">Quorum sensing</keyword>
<dbReference type="STRING" id="1120976.SAMN03080606_01682"/>
<feature type="transmembrane region" description="Helical" evidence="8">
    <location>
        <begin position="145"/>
        <end position="162"/>
    </location>
</feature>
<accession>A0A1G5GG99</accession>
<gene>
    <name evidence="9" type="ORF">SAMN03080606_01682</name>
</gene>
<dbReference type="AlphaFoldDB" id="A0A1G5GG99"/>
<dbReference type="RefSeq" id="WP_091542227.1">
    <property type="nucleotide sequence ID" value="NZ_FMUS01000009.1"/>
</dbReference>
<keyword evidence="4 8" id="KW-0812">Transmembrane</keyword>
<dbReference type="Proteomes" id="UP000198636">
    <property type="component" value="Unassembled WGS sequence"/>
</dbReference>
<feature type="transmembrane region" description="Helical" evidence="8">
    <location>
        <begin position="79"/>
        <end position="101"/>
    </location>
</feature>
<evidence type="ECO:0000256" key="3">
    <source>
        <dbReference type="ARBA" id="ARBA00022670"/>
    </source>
</evidence>
<keyword evidence="6 8" id="KW-1133">Transmembrane helix</keyword>
<dbReference type="EMBL" id="FMUS01000009">
    <property type="protein sequence ID" value="SCY50596.1"/>
    <property type="molecule type" value="Genomic_DNA"/>
</dbReference>
<dbReference type="GO" id="GO:0008233">
    <property type="term" value="F:peptidase activity"/>
    <property type="evidence" value="ECO:0007669"/>
    <property type="project" value="UniProtKB-KW"/>
</dbReference>
<dbReference type="Pfam" id="PF04647">
    <property type="entry name" value="AgrB"/>
    <property type="match status" value="1"/>
</dbReference>
<evidence type="ECO:0000256" key="5">
    <source>
        <dbReference type="ARBA" id="ARBA00022801"/>
    </source>
</evidence>
<feature type="transmembrane region" description="Helical" evidence="8">
    <location>
        <begin position="168"/>
        <end position="189"/>
    </location>
</feature>
<keyword evidence="1" id="KW-1003">Cell membrane</keyword>
<dbReference type="GO" id="GO:0016020">
    <property type="term" value="C:membrane"/>
    <property type="evidence" value="ECO:0007669"/>
    <property type="project" value="InterPro"/>
</dbReference>
<evidence type="ECO:0000313" key="9">
    <source>
        <dbReference type="EMBL" id="SCY50596.1"/>
    </source>
</evidence>
<protein>
    <submittedName>
        <fullName evidence="9">Accessory gene regulator B</fullName>
    </submittedName>
</protein>
<keyword evidence="5" id="KW-0378">Hydrolase</keyword>
<sequence length="198" mass="22627">MIYEFAMKISKTLEMNNLIKDEDIDFYRYGLELIIITILKGAGLLILAAIIGIVKETIVFIIFFTSLRVQAGGVHSQSVWKCFVITCLMTFSAIYISKLIPQDYEKIYQYFMMIFALMGIWLFAPMDTPNRRLNAKEKKKYRKRSIATIIIACFVIISIGLLGSNYQIYATIAVTAIAFEGVTLIPINIKKSNFKEVF</sequence>
<evidence type="ECO:0000256" key="7">
    <source>
        <dbReference type="ARBA" id="ARBA00023136"/>
    </source>
</evidence>
<keyword evidence="3" id="KW-0645">Protease</keyword>
<dbReference type="InterPro" id="IPR006741">
    <property type="entry name" value="AgrB"/>
</dbReference>
<reference evidence="9 10" key="1">
    <citation type="submission" date="2016-10" db="EMBL/GenBank/DDBJ databases">
        <authorList>
            <person name="de Groot N.N."/>
        </authorList>
    </citation>
    <scope>NUCLEOTIDE SEQUENCE [LARGE SCALE GENOMIC DNA]</scope>
    <source>
        <strain evidence="9 10">DSM 18978</strain>
    </source>
</reference>
<evidence type="ECO:0000256" key="6">
    <source>
        <dbReference type="ARBA" id="ARBA00022989"/>
    </source>
</evidence>
<keyword evidence="10" id="KW-1185">Reference proteome</keyword>
<name>A0A1G5GG99_9FIRM</name>
<dbReference type="OrthoDB" id="9815055at2"/>
<evidence type="ECO:0000313" key="10">
    <source>
        <dbReference type="Proteomes" id="UP000198636"/>
    </source>
</evidence>
<feature type="transmembrane region" description="Helical" evidence="8">
    <location>
        <begin position="107"/>
        <end position="124"/>
    </location>
</feature>
<feature type="transmembrane region" description="Helical" evidence="8">
    <location>
        <begin position="34"/>
        <end position="67"/>
    </location>
</feature>
<evidence type="ECO:0000256" key="8">
    <source>
        <dbReference type="SAM" id="Phobius"/>
    </source>
</evidence>
<organism evidence="9 10">
    <name type="scientific">Alkaliphilus peptidifermentans DSM 18978</name>
    <dbReference type="NCBI Taxonomy" id="1120976"/>
    <lineage>
        <taxon>Bacteria</taxon>
        <taxon>Bacillati</taxon>
        <taxon>Bacillota</taxon>
        <taxon>Clostridia</taxon>
        <taxon>Peptostreptococcales</taxon>
        <taxon>Natronincolaceae</taxon>
        <taxon>Alkaliphilus</taxon>
    </lineage>
</organism>
<dbReference type="GO" id="GO:0006508">
    <property type="term" value="P:proteolysis"/>
    <property type="evidence" value="ECO:0007669"/>
    <property type="project" value="UniProtKB-KW"/>
</dbReference>
<evidence type="ECO:0000256" key="2">
    <source>
        <dbReference type="ARBA" id="ARBA00022654"/>
    </source>
</evidence>
<evidence type="ECO:0000256" key="1">
    <source>
        <dbReference type="ARBA" id="ARBA00022475"/>
    </source>
</evidence>